<feature type="compositionally biased region" description="Basic and acidic residues" evidence="1">
    <location>
        <begin position="54"/>
        <end position="73"/>
    </location>
</feature>
<comment type="caution">
    <text evidence="2">The sequence shown here is derived from an EMBL/GenBank/DDBJ whole genome shotgun (WGS) entry which is preliminary data.</text>
</comment>
<evidence type="ECO:0000313" key="2">
    <source>
        <dbReference type="EMBL" id="RDH91777.1"/>
    </source>
</evidence>
<accession>A0A370DYV9</accession>
<dbReference type="EMBL" id="QFXD01000097">
    <property type="protein sequence ID" value="RDH91777.1"/>
    <property type="molecule type" value="Genomic_DNA"/>
</dbReference>
<dbReference type="Proteomes" id="UP000255508">
    <property type="component" value="Unassembled WGS sequence"/>
</dbReference>
<gene>
    <name evidence="2" type="ORF">DIZ79_05210</name>
</gene>
<reference evidence="2 3" key="1">
    <citation type="journal article" date="2018" name="ISME J.">
        <title>Endosymbiont genomes yield clues of tubeworm success.</title>
        <authorList>
            <person name="Li Y."/>
            <person name="Liles M.R."/>
            <person name="Halanych K.M."/>
        </authorList>
    </citation>
    <scope>NUCLEOTIDE SEQUENCE [LARGE SCALE GENOMIC DNA]</scope>
    <source>
        <strain evidence="2">A1422</strain>
    </source>
</reference>
<name>A0A370DYV9_9GAMM</name>
<proteinExistence type="predicted"/>
<evidence type="ECO:0000256" key="1">
    <source>
        <dbReference type="SAM" id="MobiDB-lite"/>
    </source>
</evidence>
<feature type="region of interest" description="Disordered" evidence="1">
    <location>
        <begin position="54"/>
        <end position="82"/>
    </location>
</feature>
<sequence length="82" mass="9649">MNQPIDQRDDTGAEIYSGFAQTAIKKPARTTGRGFLLYFCRKISSIEQERKCRELRESKKNDERRKGHGDKNRNHIVVFRNH</sequence>
<protein>
    <submittedName>
        <fullName evidence="2">Uncharacterized protein</fullName>
    </submittedName>
</protein>
<organism evidence="2 3">
    <name type="scientific">endosymbiont of Lamellibrachia luymesi</name>
    <dbReference type="NCBI Taxonomy" id="2200907"/>
    <lineage>
        <taxon>Bacteria</taxon>
        <taxon>Pseudomonadati</taxon>
        <taxon>Pseudomonadota</taxon>
        <taxon>Gammaproteobacteria</taxon>
        <taxon>sulfur-oxidizing symbionts</taxon>
    </lineage>
</organism>
<evidence type="ECO:0000313" key="3">
    <source>
        <dbReference type="Proteomes" id="UP000255508"/>
    </source>
</evidence>
<dbReference type="AlphaFoldDB" id="A0A370DYV9"/>